<dbReference type="CDD" id="cd02042">
    <property type="entry name" value="ParAB_family"/>
    <property type="match status" value="1"/>
</dbReference>
<dbReference type="Proteomes" id="UP000887043">
    <property type="component" value="Unassembled WGS sequence"/>
</dbReference>
<name>A0AA37MDM0_SEGBR</name>
<comment type="caution">
    <text evidence="2">The sequence shown here is derived from an EMBL/GenBank/DDBJ whole genome shotgun (WGS) entry which is preliminary data.</text>
</comment>
<protein>
    <submittedName>
        <fullName evidence="3">ParA family protein</fullName>
    </submittedName>
</protein>
<dbReference type="FunFam" id="3.40.50.300:FF:000285">
    <property type="entry name" value="Sporulation initiation inhibitor Soj"/>
    <property type="match status" value="1"/>
</dbReference>
<keyword evidence="4" id="KW-1185">Reference proteome</keyword>
<dbReference type="AlphaFoldDB" id="A0AA37MDM0"/>
<dbReference type="RefSeq" id="WP_006281815.1">
    <property type="nucleotide sequence ID" value="NZ_BPTR01000001.1"/>
</dbReference>
<reference evidence="2" key="2">
    <citation type="submission" date="2021-08" db="EMBL/GenBank/DDBJ databases">
        <title>Prevotella lacticifex sp. nov., isolated from rumen of cow.</title>
        <authorList>
            <person name="Shinkai T."/>
            <person name="Ikeyama N."/>
            <person name="Kumagai M."/>
            <person name="Ohmori H."/>
            <person name="Sakamoto M."/>
            <person name="Ohkuma M."/>
            <person name="Mitsumori M."/>
        </authorList>
    </citation>
    <scope>NUCLEOTIDE SEQUENCE</scope>
    <source>
        <strain evidence="2">DSM 11371</strain>
    </source>
</reference>
<dbReference type="Gene3D" id="3.40.50.300">
    <property type="entry name" value="P-loop containing nucleotide triphosphate hydrolases"/>
    <property type="match status" value="1"/>
</dbReference>
<dbReference type="InterPro" id="IPR027417">
    <property type="entry name" value="P-loop_NTPase"/>
</dbReference>
<evidence type="ECO:0000313" key="4">
    <source>
        <dbReference type="Proteomes" id="UP000216189"/>
    </source>
</evidence>
<dbReference type="GeneID" id="72480386"/>
<dbReference type="InterPro" id="IPR025669">
    <property type="entry name" value="AAA_dom"/>
</dbReference>
<proteinExistence type="predicted"/>
<dbReference type="PANTHER" id="PTHR13696">
    <property type="entry name" value="P-LOOP CONTAINING NUCLEOSIDE TRIPHOSPHATE HYDROLASE"/>
    <property type="match status" value="1"/>
</dbReference>
<sequence length="256" mass="28433">MTRKVQTRIIAFANHKGGVGKTTCVAGVGQGLAKLGNKVLLIDLDTQANLTSFFFDPNDETERLTIADVLIRQEKIKPYHVKENLDLVPSSLDMALAESTLISRISRELILTHALEDIKDDYDYILLDCPPALNIVTTNAFIASTDTYVPLTAEALPLRGMMMLNDYLEGLRVNGFDIKITGIIINRFNTRKNLNKAVEQSIKNEYGDVVFKTIIRENVSLAEVPLAGGDIQEYAPSSNGAHDFDALTEEIYQRTK</sequence>
<gene>
    <name evidence="3" type="ORF">CIK91_02985</name>
    <name evidence="2" type="ORF">PRRU23_02730</name>
</gene>
<dbReference type="PANTHER" id="PTHR13696:SF99">
    <property type="entry name" value="COBYRINIC ACID AC-DIAMIDE SYNTHASE"/>
    <property type="match status" value="1"/>
</dbReference>
<dbReference type="EMBL" id="NPJF01000023">
    <property type="protein sequence ID" value="OYP56303.1"/>
    <property type="molecule type" value="Genomic_DNA"/>
</dbReference>
<dbReference type="SUPFAM" id="SSF52540">
    <property type="entry name" value="P-loop containing nucleoside triphosphate hydrolases"/>
    <property type="match status" value="1"/>
</dbReference>
<dbReference type="EMBL" id="BPTR01000001">
    <property type="protein sequence ID" value="GJG26573.1"/>
    <property type="molecule type" value="Genomic_DNA"/>
</dbReference>
<evidence type="ECO:0000313" key="5">
    <source>
        <dbReference type="Proteomes" id="UP000887043"/>
    </source>
</evidence>
<feature type="domain" description="AAA" evidence="1">
    <location>
        <begin position="8"/>
        <end position="170"/>
    </location>
</feature>
<dbReference type="Pfam" id="PF13614">
    <property type="entry name" value="AAA_31"/>
    <property type="match status" value="1"/>
</dbReference>
<evidence type="ECO:0000313" key="3">
    <source>
        <dbReference type="EMBL" id="OYP56303.1"/>
    </source>
</evidence>
<dbReference type="InterPro" id="IPR050678">
    <property type="entry name" value="DNA_Partitioning_ATPase"/>
</dbReference>
<evidence type="ECO:0000259" key="1">
    <source>
        <dbReference type="Pfam" id="PF13614"/>
    </source>
</evidence>
<dbReference type="Proteomes" id="UP000216189">
    <property type="component" value="Unassembled WGS sequence"/>
</dbReference>
<accession>A0AA37MDM0</accession>
<reference evidence="3 4" key="1">
    <citation type="submission" date="2017-08" db="EMBL/GenBank/DDBJ databases">
        <title>Comparative genomics of non-oral Prevotella species.</title>
        <authorList>
            <person name="Accetto T."/>
            <person name="Nograsek B."/>
            <person name="Avgustin G."/>
        </authorList>
    </citation>
    <scope>NUCLEOTIDE SEQUENCE [LARGE SCALE GENOMIC DNA]</scope>
    <source>
        <strain evidence="3 4">TC1-1</strain>
    </source>
</reference>
<organism evidence="2 5">
    <name type="scientific">Segatella bryantii</name>
    <name type="common">Prevotella bryantii</name>
    <dbReference type="NCBI Taxonomy" id="77095"/>
    <lineage>
        <taxon>Bacteria</taxon>
        <taxon>Pseudomonadati</taxon>
        <taxon>Bacteroidota</taxon>
        <taxon>Bacteroidia</taxon>
        <taxon>Bacteroidales</taxon>
        <taxon>Prevotellaceae</taxon>
        <taxon>Segatella</taxon>
    </lineage>
</organism>
<evidence type="ECO:0000313" key="2">
    <source>
        <dbReference type="EMBL" id="GJG26573.1"/>
    </source>
</evidence>